<dbReference type="PANTHER" id="PTHR19282:SF252">
    <property type="entry name" value="TETRASPANIN"/>
    <property type="match status" value="1"/>
</dbReference>
<evidence type="ECO:0000256" key="6">
    <source>
        <dbReference type="SAM" id="Phobius"/>
    </source>
</evidence>
<feature type="transmembrane region" description="Helical" evidence="6">
    <location>
        <begin position="58"/>
        <end position="79"/>
    </location>
</feature>
<name>A0A226E037_FOLCA</name>
<dbReference type="EMBL" id="LNIX01000009">
    <property type="protein sequence ID" value="OXA50311.1"/>
    <property type="molecule type" value="Genomic_DNA"/>
</dbReference>
<dbReference type="AlphaFoldDB" id="A0A226E037"/>
<dbReference type="OrthoDB" id="9972904at2759"/>
<evidence type="ECO:0000256" key="4">
    <source>
        <dbReference type="ARBA" id="ARBA00022989"/>
    </source>
</evidence>
<dbReference type="InterPro" id="IPR000301">
    <property type="entry name" value="Tetraspanin_animals"/>
</dbReference>
<gene>
    <name evidence="7" type="ORF">Fcan01_15219</name>
</gene>
<feature type="transmembrane region" description="Helical" evidence="6">
    <location>
        <begin position="86"/>
        <end position="110"/>
    </location>
</feature>
<evidence type="ECO:0000313" key="7">
    <source>
        <dbReference type="EMBL" id="OXA50311.1"/>
    </source>
</evidence>
<dbReference type="PANTHER" id="PTHR19282">
    <property type="entry name" value="TETRASPANIN"/>
    <property type="match status" value="1"/>
</dbReference>
<dbReference type="InterPro" id="IPR018499">
    <property type="entry name" value="Tetraspanin/Peripherin"/>
</dbReference>
<accession>A0A226E037</accession>
<protein>
    <submittedName>
        <fullName evidence="7">Tetraspanin-7</fullName>
    </submittedName>
</protein>
<keyword evidence="8" id="KW-1185">Reference proteome</keyword>
<dbReference type="Pfam" id="PF00335">
    <property type="entry name" value="Tetraspanin"/>
    <property type="match status" value="1"/>
</dbReference>
<dbReference type="PIRSF" id="PIRSF002419">
    <property type="entry name" value="Tetraspanin"/>
    <property type="match status" value="1"/>
</dbReference>
<proteinExistence type="inferred from homology"/>
<keyword evidence="4 6" id="KW-1133">Transmembrane helix</keyword>
<comment type="subcellular location">
    <subcellularLocation>
        <location evidence="1">Membrane</location>
        <topology evidence="1">Multi-pass membrane protein</topology>
    </subcellularLocation>
</comment>
<dbReference type="Proteomes" id="UP000198287">
    <property type="component" value="Unassembled WGS sequence"/>
</dbReference>
<organism evidence="7 8">
    <name type="scientific">Folsomia candida</name>
    <name type="common">Springtail</name>
    <dbReference type="NCBI Taxonomy" id="158441"/>
    <lineage>
        <taxon>Eukaryota</taxon>
        <taxon>Metazoa</taxon>
        <taxon>Ecdysozoa</taxon>
        <taxon>Arthropoda</taxon>
        <taxon>Hexapoda</taxon>
        <taxon>Collembola</taxon>
        <taxon>Entomobryomorpha</taxon>
        <taxon>Isotomoidea</taxon>
        <taxon>Isotomidae</taxon>
        <taxon>Proisotominae</taxon>
        <taxon>Folsomia</taxon>
    </lineage>
</organism>
<comment type="caution">
    <text evidence="7">The sequence shown here is derived from an EMBL/GenBank/DDBJ whole genome shotgun (WGS) entry which is preliminary data.</text>
</comment>
<evidence type="ECO:0000256" key="1">
    <source>
        <dbReference type="ARBA" id="ARBA00004141"/>
    </source>
</evidence>
<dbReference type="OMA" id="VCYRDTF"/>
<evidence type="ECO:0000256" key="2">
    <source>
        <dbReference type="ARBA" id="ARBA00006840"/>
    </source>
</evidence>
<evidence type="ECO:0000256" key="5">
    <source>
        <dbReference type="ARBA" id="ARBA00023136"/>
    </source>
</evidence>
<dbReference type="PRINTS" id="PR00259">
    <property type="entry name" value="TMFOUR"/>
</dbReference>
<keyword evidence="3 6" id="KW-0812">Transmembrane</keyword>
<evidence type="ECO:0000313" key="8">
    <source>
        <dbReference type="Proteomes" id="UP000198287"/>
    </source>
</evidence>
<sequence>MRSLQTVAALTCMKTLLMIFNIVFWLSGIALLVLGVWLHVELHKYLELSPDFSATAPYVLVGTGILILFLATLACCCTIKEQPILLYIYAAFLAIVFVMEVSACISGYAYRTKLRASFSKGLNSSIGLYMTDHARTSAINSLQFHGCYALVTSFLTEKLGIMAASALGLAIFQLFGVLLTACLAKLLQKTKYEQMT</sequence>
<feature type="transmembrane region" description="Helical" evidence="6">
    <location>
        <begin position="16"/>
        <end position="38"/>
    </location>
</feature>
<dbReference type="GO" id="GO:0005886">
    <property type="term" value="C:plasma membrane"/>
    <property type="evidence" value="ECO:0007669"/>
    <property type="project" value="TreeGrafter"/>
</dbReference>
<keyword evidence="5 6" id="KW-0472">Membrane</keyword>
<comment type="similarity">
    <text evidence="2">Belongs to the tetraspanin (TM4SF) family.</text>
</comment>
<feature type="transmembrane region" description="Helical" evidence="6">
    <location>
        <begin position="161"/>
        <end position="187"/>
    </location>
</feature>
<reference evidence="7 8" key="1">
    <citation type="submission" date="2015-12" db="EMBL/GenBank/DDBJ databases">
        <title>The genome of Folsomia candida.</title>
        <authorList>
            <person name="Faddeeva A."/>
            <person name="Derks M.F."/>
            <person name="Anvar Y."/>
            <person name="Smit S."/>
            <person name="Van Straalen N."/>
            <person name="Roelofs D."/>
        </authorList>
    </citation>
    <scope>NUCLEOTIDE SEQUENCE [LARGE SCALE GENOMIC DNA]</scope>
    <source>
        <strain evidence="7 8">VU population</strain>
        <tissue evidence="7">Whole body</tissue>
    </source>
</reference>
<evidence type="ECO:0000256" key="3">
    <source>
        <dbReference type="ARBA" id="ARBA00022692"/>
    </source>
</evidence>